<comment type="caution">
    <text evidence="1">The sequence shown here is derived from an EMBL/GenBank/DDBJ whole genome shotgun (WGS) entry which is preliminary data.</text>
</comment>
<protein>
    <submittedName>
        <fullName evidence="1">Uncharacterized protein</fullName>
    </submittedName>
</protein>
<evidence type="ECO:0000313" key="2">
    <source>
        <dbReference type="Proteomes" id="UP001341840"/>
    </source>
</evidence>
<keyword evidence="2" id="KW-1185">Reference proteome</keyword>
<accession>A0ABU6TMP0</accession>
<dbReference type="Proteomes" id="UP001341840">
    <property type="component" value="Unassembled WGS sequence"/>
</dbReference>
<organism evidence="1 2">
    <name type="scientific">Stylosanthes scabra</name>
    <dbReference type="NCBI Taxonomy" id="79078"/>
    <lineage>
        <taxon>Eukaryota</taxon>
        <taxon>Viridiplantae</taxon>
        <taxon>Streptophyta</taxon>
        <taxon>Embryophyta</taxon>
        <taxon>Tracheophyta</taxon>
        <taxon>Spermatophyta</taxon>
        <taxon>Magnoliopsida</taxon>
        <taxon>eudicotyledons</taxon>
        <taxon>Gunneridae</taxon>
        <taxon>Pentapetalae</taxon>
        <taxon>rosids</taxon>
        <taxon>fabids</taxon>
        <taxon>Fabales</taxon>
        <taxon>Fabaceae</taxon>
        <taxon>Papilionoideae</taxon>
        <taxon>50 kb inversion clade</taxon>
        <taxon>dalbergioids sensu lato</taxon>
        <taxon>Dalbergieae</taxon>
        <taxon>Pterocarpus clade</taxon>
        <taxon>Stylosanthes</taxon>
    </lineage>
</organism>
<gene>
    <name evidence="1" type="ORF">PIB30_065650</name>
</gene>
<sequence length="93" mass="10362">MKKRFLRRSISSSSAIRRASRSGIDKGGSLVLTEVMKGCFFSGYLVCICCKLNWNLVFIKMVLKLLTTYCLNDLIDSCGLGLMISTMDEPKAL</sequence>
<evidence type="ECO:0000313" key="1">
    <source>
        <dbReference type="EMBL" id="MED6149759.1"/>
    </source>
</evidence>
<proteinExistence type="predicted"/>
<dbReference type="EMBL" id="JASCZI010091278">
    <property type="protein sequence ID" value="MED6149759.1"/>
    <property type="molecule type" value="Genomic_DNA"/>
</dbReference>
<name>A0ABU6TMP0_9FABA</name>
<reference evidence="1 2" key="1">
    <citation type="journal article" date="2023" name="Plants (Basel)">
        <title>Bridging the Gap: Combining Genomics and Transcriptomics Approaches to Understand Stylosanthes scabra, an Orphan Legume from the Brazilian Caatinga.</title>
        <authorList>
            <person name="Ferreira-Neto J.R.C."/>
            <person name="da Silva M.D."/>
            <person name="Binneck E."/>
            <person name="de Melo N.F."/>
            <person name="da Silva R.H."/>
            <person name="de Melo A.L.T.M."/>
            <person name="Pandolfi V."/>
            <person name="Bustamante F.O."/>
            <person name="Brasileiro-Vidal A.C."/>
            <person name="Benko-Iseppon A.M."/>
        </authorList>
    </citation>
    <scope>NUCLEOTIDE SEQUENCE [LARGE SCALE GENOMIC DNA]</scope>
    <source>
        <tissue evidence="1">Leaves</tissue>
    </source>
</reference>